<keyword evidence="2" id="KW-0285">Flavoprotein</keyword>
<dbReference type="InterPro" id="IPR002938">
    <property type="entry name" value="FAD-bd"/>
</dbReference>
<organism evidence="7 8">
    <name type="scientific">Gemmobacter aquaticus</name>
    <dbReference type="NCBI Taxonomy" id="490185"/>
    <lineage>
        <taxon>Bacteria</taxon>
        <taxon>Pseudomonadati</taxon>
        <taxon>Pseudomonadota</taxon>
        <taxon>Alphaproteobacteria</taxon>
        <taxon>Rhodobacterales</taxon>
        <taxon>Paracoccaceae</taxon>
        <taxon>Gemmobacter</taxon>
    </lineage>
</organism>
<evidence type="ECO:0000256" key="3">
    <source>
        <dbReference type="ARBA" id="ARBA00022827"/>
    </source>
</evidence>
<keyword evidence="3" id="KW-0274">FAD</keyword>
<evidence type="ECO:0000256" key="4">
    <source>
        <dbReference type="ARBA" id="ARBA00023002"/>
    </source>
</evidence>
<dbReference type="Pfam" id="PF01494">
    <property type="entry name" value="FAD_binding_3"/>
    <property type="match status" value="1"/>
</dbReference>
<dbReference type="RefSeq" id="WP_146285987.1">
    <property type="nucleotide sequence ID" value="NZ_BMLP01000001.1"/>
</dbReference>
<evidence type="ECO:0000256" key="5">
    <source>
        <dbReference type="ARBA" id="ARBA00023033"/>
    </source>
</evidence>
<proteinExistence type="predicted"/>
<dbReference type="GO" id="GO:0071949">
    <property type="term" value="F:FAD binding"/>
    <property type="evidence" value="ECO:0007669"/>
    <property type="project" value="InterPro"/>
</dbReference>
<dbReference type="PANTHER" id="PTHR13789">
    <property type="entry name" value="MONOOXYGENASE"/>
    <property type="match status" value="1"/>
</dbReference>
<dbReference type="InterPro" id="IPR050493">
    <property type="entry name" value="FAD-dep_Monooxygenase_BioMet"/>
</dbReference>
<evidence type="ECO:0000256" key="2">
    <source>
        <dbReference type="ARBA" id="ARBA00022630"/>
    </source>
</evidence>
<dbReference type="Proteomes" id="UP000598196">
    <property type="component" value="Unassembled WGS sequence"/>
</dbReference>
<keyword evidence="4" id="KW-0560">Oxidoreductase</keyword>
<evidence type="ECO:0000259" key="6">
    <source>
        <dbReference type="Pfam" id="PF01494"/>
    </source>
</evidence>
<evidence type="ECO:0000256" key="1">
    <source>
        <dbReference type="ARBA" id="ARBA00001974"/>
    </source>
</evidence>
<feature type="domain" description="FAD-binding" evidence="6">
    <location>
        <begin position="8"/>
        <end position="346"/>
    </location>
</feature>
<accession>A0A917YGA6</accession>
<comment type="cofactor">
    <cofactor evidence="1">
        <name>FAD</name>
        <dbReference type="ChEBI" id="CHEBI:57692"/>
    </cofactor>
</comment>
<dbReference type="OrthoDB" id="4230779at2"/>
<reference evidence="7 8" key="1">
    <citation type="journal article" date="2014" name="Int. J. Syst. Evol. Microbiol.">
        <title>Complete genome sequence of Corynebacterium casei LMG S-19264T (=DSM 44701T), isolated from a smear-ripened cheese.</title>
        <authorList>
            <consortium name="US DOE Joint Genome Institute (JGI-PGF)"/>
            <person name="Walter F."/>
            <person name="Albersmeier A."/>
            <person name="Kalinowski J."/>
            <person name="Ruckert C."/>
        </authorList>
    </citation>
    <scope>NUCLEOTIDE SEQUENCE [LARGE SCALE GENOMIC DNA]</scope>
    <source>
        <strain evidence="7 8">CGMCC 1.7029</strain>
    </source>
</reference>
<dbReference type="Gene3D" id="3.50.50.60">
    <property type="entry name" value="FAD/NAD(P)-binding domain"/>
    <property type="match status" value="1"/>
</dbReference>
<dbReference type="PANTHER" id="PTHR13789:SF318">
    <property type="entry name" value="GERANYLGERANYL DIPHOSPHATE REDUCTASE"/>
    <property type="match status" value="1"/>
</dbReference>
<sequence>MGQIEGREVTVLGAGVAGLTVARALAMRGARVTVLEQAEAIREVGAGLQITPNGAAVLRALGLETRLNEVGPRAQAVHLCDGRDGASVLRMDLARLRPDLGWHFMHRADLIDLLAEAARAAGVQIRLLQRVAQVDLSGQIPVIETGVGERISAPLVIGADGLHSMLRPALNGASRPFFTGQVAWRAVIPGDPSDPAIAEVHMGDGRHLVSYPLRGGLLRNIVAVEERRDWVEEGWNLRDDPMALRLAFEEFGPRVIGWLEQVEQCWLWGLFRHPVAAVWGRALPKGCAAILGDAAHPTLPFLAQGANMALEDAWVLAQMLDTHGPGDAALAAYQSARAERCTRIVAAANRNARAYHLSGIGREIAHAVLRIGGRIAPGAGLARFDWVHGFDVTRG</sequence>
<keyword evidence="5 7" id="KW-0503">Monooxygenase</keyword>
<dbReference type="SUPFAM" id="SSF54373">
    <property type="entry name" value="FAD-linked reductases, C-terminal domain"/>
    <property type="match status" value="1"/>
</dbReference>
<dbReference type="PRINTS" id="PR00420">
    <property type="entry name" value="RNGMNOXGNASE"/>
</dbReference>
<dbReference type="EMBL" id="BMLP01000001">
    <property type="protein sequence ID" value="GGO24074.1"/>
    <property type="molecule type" value="Genomic_DNA"/>
</dbReference>
<dbReference type="SUPFAM" id="SSF51905">
    <property type="entry name" value="FAD/NAD(P)-binding domain"/>
    <property type="match status" value="1"/>
</dbReference>
<protein>
    <submittedName>
        <fullName evidence="7">Monooxygenase</fullName>
    </submittedName>
</protein>
<gene>
    <name evidence="7" type="primary">nahG</name>
    <name evidence="7" type="ORF">GCM10010991_02040</name>
</gene>
<dbReference type="AlphaFoldDB" id="A0A917YGA6"/>
<keyword evidence="8" id="KW-1185">Reference proteome</keyword>
<dbReference type="InterPro" id="IPR036188">
    <property type="entry name" value="FAD/NAD-bd_sf"/>
</dbReference>
<evidence type="ECO:0000313" key="7">
    <source>
        <dbReference type="EMBL" id="GGO24074.1"/>
    </source>
</evidence>
<name>A0A917YGA6_9RHOB</name>
<evidence type="ECO:0000313" key="8">
    <source>
        <dbReference type="Proteomes" id="UP000598196"/>
    </source>
</evidence>
<dbReference type="GO" id="GO:0004497">
    <property type="term" value="F:monooxygenase activity"/>
    <property type="evidence" value="ECO:0007669"/>
    <property type="project" value="UniProtKB-KW"/>
</dbReference>
<comment type="caution">
    <text evidence="7">The sequence shown here is derived from an EMBL/GenBank/DDBJ whole genome shotgun (WGS) entry which is preliminary data.</text>
</comment>